<dbReference type="EMBL" id="JACLYY010000019">
    <property type="protein sequence ID" value="MBM6739302.1"/>
    <property type="molecule type" value="Genomic_DNA"/>
</dbReference>
<feature type="domain" description="LysM" evidence="3">
    <location>
        <begin position="330"/>
        <end position="377"/>
    </location>
</feature>
<dbReference type="Proteomes" id="UP000716906">
    <property type="component" value="Unassembled WGS sequence"/>
</dbReference>
<feature type="compositionally biased region" description="Low complexity" evidence="1">
    <location>
        <begin position="279"/>
        <end position="297"/>
    </location>
</feature>
<feature type="transmembrane region" description="Helical" evidence="2">
    <location>
        <begin position="216"/>
        <end position="236"/>
    </location>
</feature>
<evidence type="ECO:0000259" key="3">
    <source>
        <dbReference type="PROSITE" id="PS51782"/>
    </source>
</evidence>
<gene>
    <name evidence="4" type="ORF">H7U36_14535</name>
</gene>
<dbReference type="SMART" id="SM00257">
    <property type="entry name" value="LysM"/>
    <property type="match status" value="1"/>
</dbReference>
<comment type="caution">
    <text evidence="4">The sequence shown here is derived from an EMBL/GenBank/DDBJ whole genome shotgun (WGS) entry which is preliminary data.</text>
</comment>
<reference evidence="4 5" key="1">
    <citation type="journal article" date="2021" name="Sci. Rep.">
        <title>The distribution of antibiotic resistance genes in chicken gut microbiota commensals.</title>
        <authorList>
            <person name="Juricova H."/>
            <person name="Matiasovicova J."/>
            <person name="Kubasova T."/>
            <person name="Cejkova D."/>
            <person name="Rychlik I."/>
        </authorList>
    </citation>
    <scope>NUCLEOTIDE SEQUENCE [LARGE SCALE GENOMIC DNA]</scope>
    <source>
        <strain evidence="4 5">An773</strain>
    </source>
</reference>
<name>A0ABS2ECG4_9FIRM</name>
<dbReference type="Pfam" id="PF01476">
    <property type="entry name" value="LysM"/>
    <property type="match status" value="1"/>
</dbReference>
<dbReference type="SUPFAM" id="SSF54106">
    <property type="entry name" value="LysM domain"/>
    <property type="match status" value="1"/>
</dbReference>
<evidence type="ECO:0000256" key="2">
    <source>
        <dbReference type="SAM" id="Phobius"/>
    </source>
</evidence>
<protein>
    <submittedName>
        <fullName evidence="4">LysM peptidoglycan-binding domain-containing protein</fullName>
    </submittedName>
</protein>
<evidence type="ECO:0000313" key="4">
    <source>
        <dbReference type="EMBL" id="MBM6739302.1"/>
    </source>
</evidence>
<evidence type="ECO:0000256" key="1">
    <source>
        <dbReference type="SAM" id="MobiDB-lite"/>
    </source>
</evidence>
<dbReference type="RefSeq" id="WP_138304991.1">
    <property type="nucleotide sequence ID" value="NZ_JACLYY010000019.1"/>
</dbReference>
<dbReference type="CDD" id="cd00118">
    <property type="entry name" value="LysM"/>
    <property type="match status" value="1"/>
</dbReference>
<dbReference type="InterPro" id="IPR018392">
    <property type="entry name" value="LysM"/>
</dbReference>
<dbReference type="Gene3D" id="3.10.350.10">
    <property type="entry name" value="LysM domain"/>
    <property type="match status" value="1"/>
</dbReference>
<dbReference type="PROSITE" id="PS51782">
    <property type="entry name" value="LYSM"/>
    <property type="match status" value="1"/>
</dbReference>
<feature type="region of interest" description="Disordered" evidence="1">
    <location>
        <begin position="253"/>
        <end position="329"/>
    </location>
</feature>
<keyword evidence="5" id="KW-1185">Reference proteome</keyword>
<accession>A0ABS2ECG4</accession>
<organism evidence="4 5">
    <name type="scientific">Faecalicatena fissicatena</name>
    <dbReference type="NCBI Taxonomy" id="290055"/>
    <lineage>
        <taxon>Bacteria</taxon>
        <taxon>Bacillati</taxon>
        <taxon>Bacillota</taxon>
        <taxon>Clostridia</taxon>
        <taxon>Lachnospirales</taxon>
        <taxon>Lachnospiraceae</taxon>
        <taxon>Faecalicatena</taxon>
    </lineage>
</organism>
<proteinExistence type="predicted"/>
<dbReference type="InterPro" id="IPR036779">
    <property type="entry name" value="LysM_dom_sf"/>
</dbReference>
<evidence type="ECO:0000313" key="5">
    <source>
        <dbReference type="Proteomes" id="UP000716906"/>
    </source>
</evidence>
<keyword evidence="2" id="KW-0812">Transmembrane</keyword>
<keyword evidence="2" id="KW-1133">Transmembrane helix</keyword>
<feature type="compositionally biased region" description="Acidic residues" evidence="1">
    <location>
        <begin position="314"/>
        <end position="329"/>
    </location>
</feature>
<keyword evidence="2" id="KW-0472">Membrane</keyword>
<sequence length="378" mass="40863">MERKFPKNVRQVGNVSDTPKIYVEDYVDTYLDQLRAQAKEEPTGALLLGENAVVEGQECVYITGAVRIEEVSEENGEICISDTAREEALRECGEYFPGRDVVGWALAAPGRPLVLSGSMVQIHEKLGLKKNSIFIMKHPEEDEEIYFAYKYHDLMQMGGYYIFYEKNPDMQNYMINTRKQIGVSPSEVVEDRAAKNFRSAVKEKLEAQEQRSNSHLVYLTSVLLVVVVLAIGISAMNNYDKMNSVQSSIETLSKSVQGGGGGEPAEGDVSVDPQADQQSASGTSGTASDAAGASDVSGSGGTASGDDAAAGGSGDEDSTPVIEEGESGEEYYTVQRGDTLDKISLKLYGTTDEAEAICKMNGLTDGNLIFIGQKLLLP</sequence>